<gene>
    <name evidence="1" type="ORF">KQI42_15750</name>
</gene>
<protein>
    <submittedName>
        <fullName evidence="1">Uncharacterized protein</fullName>
    </submittedName>
</protein>
<evidence type="ECO:0000313" key="2">
    <source>
        <dbReference type="Proteomes" id="UP000749471"/>
    </source>
</evidence>
<comment type="caution">
    <text evidence="1">The sequence shown here is derived from an EMBL/GenBank/DDBJ whole genome shotgun (WGS) entry which is preliminary data.</text>
</comment>
<keyword evidence="2" id="KW-1185">Reference proteome</keyword>
<sequence length="133" mass="15865">MIKIDEKVDLSRKALEIDIESPIFNSMIHDLNLEIKRAIEKVYDKEFEVGEISLKLKLSIKDDYKEYPKENEFGELINETYKYRKPYFEHQVSTTLKKQYKQEGVYTEEKEVKFEDGQYIVAPIMDPQISLFD</sequence>
<name>A0ABS6E972_9FIRM</name>
<dbReference type="RefSeq" id="WP_216521176.1">
    <property type="nucleotide sequence ID" value="NZ_JAHLPM010000015.1"/>
</dbReference>
<accession>A0ABS6E972</accession>
<reference evidence="1 2" key="1">
    <citation type="submission" date="2021-06" db="EMBL/GenBank/DDBJ databases">
        <authorList>
            <person name="Sun Q."/>
            <person name="Li D."/>
        </authorList>
    </citation>
    <scope>NUCLEOTIDE SEQUENCE [LARGE SCALE GENOMIC DNA]</scope>
    <source>
        <strain evidence="1 2">MSJ-40</strain>
    </source>
</reference>
<dbReference type="EMBL" id="JAHLPM010000015">
    <property type="protein sequence ID" value="MBU5439469.1"/>
    <property type="molecule type" value="Genomic_DNA"/>
</dbReference>
<proteinExistence type="predicted"/>
<dbReference type="Proteomes" id="UP000749471">
    <property type="component" value="Unassembled WGS sequence"/>
</dbReference>
<evidence type="ECO:0000313" key="1">
    <source>
        <dbReference type="EMBL" id="MBU5439469.1"/>
    </source>
</evidence>
<organism evidence="1 2">
    <name type="scientific">Tissierella simiarum</name>
    <dbReference type="NCBI Taxonomy" id="2841534"/>
    <lineage>
        <taxon>Bacteria</taxon>
        <taxon>Bacillati</taxon>
        <taxon>Bacillota</taxon>
        <taxon>Tissierellia</taxon>
        <taxon>Tissierellales</taxon>
        <taxon>Tissierellaceae</taxon>
        <taxon>Tissierella</taxon>
    </lineage>
</organism>